<dbReference type="PROSITE" id="PS01124">
    <property type="entry name" value="HTH_ARAC_FAMILY_2"/>
    <property type="match status" value="1"/>
</dbReference>
<feature type="domain" description="HTH araC/xylS-type" evidence="4">
    <location>
        <begin position="217"/>
        <end position="315"/>
    </location>
</feature>
<dbReference type="PANTHER" id="PTHR46796">
    <property type="entry name" value="HTH-TYPE TRANSCRIPTIONAL ACTIVATOR RHAS-RELATED"/>
    <property type="match status" value="1"/>
</dbReference>
<dbReference type="EMBL" id="BHYM01000016">
    <property type="protein sequence ID" value="GCE38126.1"/>
    <property type="molecule type" value="Genomic_DNA"/>
</dbReference>
<evidence type="ECO:0000259" key="4">
    <source>
        <dbReference type="PROSITE" id="PS01124"/>
    </source>
</evidence>
<dbReference type="PANTHER" id="PTHR46796:SF7">
    <property type="entry name" value="ARAC FAMILY TRANSCRIPTIONAL REGULATOR"/>
    <property type="match status" value="1"/>
</dbReference>
<dbReference type="Pfam" id="PF12852">
    <property type="entry name" value="Cupin_6"/>
    <property type="match status" value="1"/>
</dbReference>
<evidence type="ECO:0000256" key="1">
    <source>
        <dbReference type="ARBA" id="ARBA00023015"/>
    </source>
</evidence>
<dbReference type="InterPro" id="IPR050204">
    <property type="entry name" value="AraC_XylS_family_regulators"/>
</dbReference>
<dbReference type="GO" id="GO:0043565">
    <property type="term" value="F:sequence-specific DNA binding"/>
    <property type="evidence" value="ECO:0007669"/>
    <property type="project" value="InterPro"/>
</dbReference>
<dbReference type="Proteomes" id="UP000287519">
    <property type="component" value="Unassembled WGS sequence"/>
</dbReference>
<organism evidence="5 6">
    <name type="scientific">Rhodococcus wratislaviensis</name>
    <name type="common">Tsukamurella wratislaviensis</name>
    <dbReference type="NCBI Taxonomy" id="44752"/>
    <lineage>
        <taxon>Bacteria</taxon>
        <taxon>Bacillati</taxon>
        <taxon>Actinomycetota</taxon>
        <taxon>Actinomycetes</taxon>
        <taxon>Mycobacteriales</taxon>
        <taxon>Nocardiaceae</taxon>
        <taxon>Rhodococcus</taxon>
    </lineage>
</organism>
<keyword evidence="6" id="KW-1185">Reference proteome</keyword>
<comment type="caution">
    <text evidence="5">The sequence shown here is derived from an EMBL/GenBank/DDBJ whole genome shotgun (WGS) entry which is preliminary data.</text>
</comment>
<keyword evidence="1" id="KW-0805">Transcription regulation</keyword>
<keyword evidence="2" id="KW-0238">DNA-binding</keyword>
<dbReference type="InterPro" id="IPR018060">
    <property type="entry name" value="HTH_AraC"/>
</dbReference>
<keyword evidence="3" id="KW-0804">Transcription</keyword>
<dbReference type="SMART" id="SM00342">
    <property type="entry name" value="HTH_ARAC"/>
    <property type="match status" value="1"/>
</dbReference>
<dbReference type="GO" id="GO:0003700">
    <property type="term" value="F:DNA-binding transcription factor activity"/>
    <property type="evidence" value="ECO:0007669"/>
    <property type="project" value="InterPro"/>
</dbReference>
<name>A0A402C3E6_RHOWR</name>
<dbReference type="PROSITE" id="PS00041">
    <property type="entry name" value="HTH_ARAC_FAMILY_1"/>
    <property type="match status" value="1"/>
</dbReference>
<dbReference type="RefSeq" id="WP_124390757.1">
    <property type="nucleotide sequence ID" value="NZ_BHYM01000016.1"/>
</dbReference>
<sequence length="330" mass="35287">MDHEQFRPAEDDVLASLLDVHRLSTVVVGRIDLESPWRLDGVPTDLLVIQVQVAGQSHVTFRSAADTVVLNPGDVAIYPHGVSDSYLHDGSNPVRATTKLTVPSAHPRTTPEPLHLTKGPADTSIIVGLMSIDHAPRSALWSALPTVMTVSSDALTRPGQLSSVVDMMTLESAAPGYGSTQLMSRLVEMVLILALRREAYSDSQRPGLRALTDAVLAPALQKIHAETGGDLSVSSLAAQCGLSRSAFAARFLAAAGQAPGAYVTDWRMTVAARILTTTDANIDRVALSVGYRSEAAFRRSFSTAMGCTPREYRVRRRSVAGEPRNPGAGR</sequence>
<dbReference type="InterPro" id="IPR032783">
    <property type="entry name" value="AraC_lig"/>
</dbReference>
<evidence type="ECO:0000256" key="2">
    <source>
        <dbReference type="ARBA" id="ARBA00023125"/>
    </source>
</evidence>
<accession>A0A402C3E6</accession>
<evidence type="ECO:0000313" key="6">
    <source>
        <dbReference type="Proteomes" id="UP000287519"/>
    </source>
</evidence>
<dbReference type="SUPFAM" id="SSF46689">
    <property type="entry name" value="Homeodomain-like"/>
    <property type="match status" value="2"/>
</dbReference>
<dbReference type="InterPro" id="IPR009057">
    <property type="entry name" value="Homeodomain-like_sf"/>
</dbReference>
<gene>
    <name evidence="5" type="ORF">Rhow_001148</name>
</gene>
<reference evidence="5 6" key="1">
    <citation type="submission" date="2018-11" db="EMBL/GenBank/DDBJ databases">
        <title>Microbial catabolism of amino acid.</title>
        <authorList>
            <person name="Hibi M."/>
            <person name="Ogawa J."/>
        </authorList>
    </citation>
    <scope>NUCLEOTIDE SEQUENCE [LARGE SCALE GENOMIC DNA]</scope>
    <source>
        <strain evidence="5 6">C31-06</strain>
    </source>
</reference>
<protein>
    <submittedName>
        <fullName evidence="5">Transcriptional regulator, AraC family</fullName>
    </submittedName>
</protein>
<dbReference type="Gene3D" id="1.10.10.60">
    <property type="entry name" value="Homeodomain-like"/>
    <property type="match status" value="2"/>
</dbReference>
<dbReference type="Pfam" id="PF12833">
    <property type="entry name" value="HTH_18"/>
    <property type="match status" value="1"/>
</dbReference>
<dbReference type="OrthoDB" id="241790at2"/>
<dbReference type="AlphaFoldDB" id="A0A402C3E6"/>
<evidence type="ECO:0000256" key="3">
    <source>
        <dbReference type="ARBA" id="ARBA00023163"/>
    </source>
</evidence>
<proteinExistence type="predicted"/>
<dbReference type="InterPro" id="IPR018062">
    <property type="entry name" value="HTH_AraC-typ_CS"/>
</dbReference>
<evidence type="ECO:0000313" key="5">
    <source>
        <dbReference type="EMBL" id="GCE38126.1"/>
    </source>
</evidence>